<dbReference type="CDD" id="cd07743">
    <property type="entry name" value="metallo-hydrolase-like_MBL-fold"/>
    <property type="match status" value="1"/>
</dbReference>
<dbReference type="STRING" id="255247.ABE41_008745"/>
<accession>A0A1B1Z3M5</accession>
<dbReference type="InterPro" id="IPR001279">
    <property type="entry name" value="Metallo-B-lactamas"/>
</dbReference>
<dbReference type="RefSeq" id="WP_066288910.1">
    <property type="nucleotide sequence ID" value="NZ_CP016761.1"/>
</dbReference>
<dbReference type="PANTHER" id="PTHR23131">
    <property type="entry name" value="ENDORIBONUCLEASE LACTB2"/>
    <property type="match status" value="1"/>
</dbReference>
<proteinExistence type="predicted"/>
<dbReference type="AlphaFoldDB" id="A0A1B1Z3M5"/>
<dbReference type="InterPro" id="IPR036866">
    <property type="entry name" value="RibonucZ/Hydroxyglut_hydro"/>
</dbReference>
<reference evidence="2 3" key="1">
    <citation type="submission" date="2016-08" db="EMBL/GenBank/DDBJ databases">
        <title>Complete genome sequence of Fictibacillus arsenicus G25-54, a strain with toxicity to nematodes and a potential arsenic-resistance activity.</title>
        <authorList>
            <person name="Zheng Z."/>
        </authorList>
    </citation>
    <scope>NUCLEOTIDE SEQUENCE [LARGE SCALE GENOMIC DNA]</scope>
    <source>
        <strain evidence="2 3">G25-54</strain>
    </source>
</reference>
<protein>
    <recommendedName>
        <fullName evidence="1">Metallo-beta-lactamase domain-containing protein</fullName>
    </recommendedName>
</protein>
<dbReference type="SUPFAM" id="SSF56281">
    <property type="entry name" value="Metallo-hydrolase/oxidoreductase"/>
    <property type="match status" value="1"/>
</dbReference>
<dbReference type="EMBL" id="CP016761">
    <property type="protein sequence ID" value="ANX12093.1"/>
    <property type="molecule type" value="Genomic_DNA"/>
</dbReference>
<gene>
    <name evidence="2" type="ORF">ABE41_008745</name>
</gene>
<keyword evidence="3" id="KW-1185">Reference proteome</keyword>
<dbReference type="Gene3D" id="3.60.15.10">
    <property type="entry name" value="Ribonuclease Z/Hydroxyacylglutathione hydrolase-like"/>
    <property type="match status" value="1"/>
</dbReference>
<dbReference type="Pfam" id="PF00753">
    <property type="entry name" value="Lactamase_B"/>
    <property type="match status" value="1"/>
</dbReference>
<dbReference type="InterPro" id="IPR050662">
    <property type="entry name" value="Sec-metab_biosynth-thioest"/>
</dbReference>
<organism evidence="2 3">
    <name type="scientific">Fictibacillus arsenicus</name>
    <dbReference type="NCBI Taxonomy" id="255247"/>
    <lineage>
        <taxon>Bacteria</taxon>
        <taxon>Bacillati</taxon>
        <taxon>Bacillota</taxon>
        <taxon>Bacilli</taxon>
        <taxon>Bacillales</taxon>
        <taxon>Fictibacillaceae</taxon>
        <taxon>Fictibacillus</taxon>
    </lineage>
</organism>
<dbReference type="Proteomes" id="UP000077412">
    <property type="component" value="Chromosome"/>
</dbReference>
<dbReference type="PANTHER" id="PTHR23131:SF0">
    <property type="entry name" value="ENDORIBONUCLEASE LACTB2"/>
    <property type="match status" value="1"/>
</dbReference>
<feature type="domain" description="Metallo-beta-lactamase" evidence="1">
    <location>
        <begin position="16"/>
        <end position="207"/>
    </location>
</feature>
<dbReference type="KEGG" id="far:ABE41_008745"/>
<dbReference type="SMART" id="SM00849">
    <property type="entry name" value="Lactamase_B"/>
    <property type="match status" value="1"/>
</dbReference>
<sequence length="305" mass="34251">MEFIEIKEGCFYIKSAVNIGYIVSEDRSAGMLIDAGLESSAAKKAIKLLQDKKLPITHLFITHAHADHFGGAQYIQKNHKVHTIAPSLEEAIMRYPILEPMYLFHGNTPLKEMRNKFLEAPSIQIDEICESGIWSDGSFEVEFIHLPGHSHNQFGILYNEILFAADAFLGMEVIEKHKIPFIVDSASNFSTLDYLLRVKVDGMLPGHGAFSDKYKDTIRGNIEVHQRLLSQMNNFLIACGDRGLSLEDLIAKMLVKHEIEPANFGMYSLFRTAITAYLIQLIEEGKAVYTIKEGRPVIFSGQSSA</sequence>
<evidence type="ECO:0000313" key="3">
    <source>
        <dbReference type="Proteomes" id="UP000077412"/>
    </source>
</evidence>
<name>A0A1B1Z3M5_9BACL</name>
<evidence type="ECO:0000313" key="2">
    <source>
        <dbReference type="EMBL" id="ANX12093.1"/>
    </source>
</evidence>
<dbReference type="OrthoDB" id="11380at2"/>
<evidence type="ECO:0000259" key="1">
    <source>
        <dbReference type="SMART" id="SM00849"/>
    </source>
</evidence>